<evidence type="ECO:0000313" key="5">
    <source>
        <dbReference type="Proteomes" id="UP001304461"/>
    </source>
</evidence>
<keyword evidence="2" id="KW-0472">Membrane</keyword>
<dbReference type="Pfam" id="PF13413">
    <property type="entry name" value="HTH_25"/>
    <property type="match status" value="1"/>
</dbReference>
<feature type="compositionally biased region" description="Low complexity" evidence="1">
    <location>
        <begin position="154"/>
        <end position="175"/>
    </location>
</feature>
<accession>A0ABU5RTK9</accession>
<dbReference type="PROSITE" id="PS50943">
    <property type="entry name" value="HTH_CROC1"/>
    <property type="match status" value="1"/>
</dbReference>
<feature type="region of interest" description="Disordered" evidence="1">
    <location>
        <begin position="99"/>
        <end position="123"/>
    </location>
</feature>
<evidence type="ECO:0000259" key="3">
    <source>
        <dbReference type="PROSITE" id="PS50943"/>
    </source>
</evidence>
<dbReference type="PANTHER" id="PTHR34475:SF1">
    <property type="entry name" value="CYTOSKELETON PROTEIN RODZ"/>
    <property type="match status" value="1"/>
</dbReference>
<feature type="transmembrane region" description="Helical" evidence="2">
    <location>
        <begin position="127"/>
        <end position="147"/>
    </location>
</feature>
<dbReference type="RefSeq" id="WP_323305114.1">
    <property type="nucleotide sequence ID" value="NZ_JAYGHX010000003.1"/>
</dbReference>
<feature type="region of interest" description="Disordered" evidence="1">
    <location>
        <begin position="154"/>
        <end position="187"/>
    </location>
</feature>
<gene>
    <name evidence="4" type="ORF">VB738_07330</name>
</gene>
<dbReference type="SUPFAM" id="SSF47413">
    <property type="entry name" value="lambda repressor-like DNA-binding domains"/>
    <property type="match status" value="1"/>
</dbReference>
<keyword evidence="2" id="KW-0812">Transmembrane</keyword>
<keyword evidence="2" id="KW-1133">Transmembrane helix</keyword>
<dbReference type="InterPro" id="IPR010982">
    <property type="entry name" value="Lambda_DNA-bd_dom_sf"/>
</dbReference>
<evidence type="ECO:0000256" key="1">
    <source>
        <dbReference type="SAM" id="MobiDB-lite"/>
    </source>
</evidence>
<evidence type="ECO:0000256" key="2">
    <source>
        <dbReference type="SAM" id="Phobius"/>
    </source>
</evidence>
<dbReference type="EMBL" id="JAYGHX010000003">
    <property type="protein sequence ID" value="MEA5391073.1"/>
    <property type="molecule type" value="Genomic_DNA"/>
</dbReference>
<name>A0ABU5RTK9_9CYAN</name>
<dbReference type="InterPro" id="IPR001387">
    <property type="entry name" value="Cro/C1-type_HTH"/>
</dbReference>
<reference evidence="4 5" key="1">
    <citation type="submission" date="2023-12" db="EMBL/GenBank/DDBJ databases">
        <title>Baltic Sea Cyanobacteria.</title>
        <authorList>
            <person name="Delbaje E."/>
            <person name="Fewer D.P."/>
            <person name="Shishido T.K."/>
        </authorList>
    </citation>
    <scope>NUCLEOTIDE SEQUENCE [LARGE SCALE GENOMIC DNA]</scope>
    <source>
        <strain evidence="4 5">UHCC 0139</strain>
    </source>
</reference>
<dbReference type="Proteomes" id="UP001304461">
    <property type="component" value="Unassembled WGS sequence"/>
</dbReference>
<feature type="domain" description="HTH cro/C1-type" evidence="3">
    <location>
        <begin position="28"/>
        <end position="88"/>
    </location>
</feature>
<dbReference type="Gene3D" id="1.10.260.40">
    <property type="entry name" value="lambda repressor-like DNA-binding domains"/>
    <property type="match status" value="1"/>
</dbReference>
<comment type="caution">
    <text evidence="4">The sequence shown here is derived from an EMBL/GenBank/DDBJ whole genome shotgun (WGS) entry which is preliminary data.</text>
</comment>
<protein>
    <submittedName>
        <fullName evidence="4">Helix-turn-helix domain-containing protein</fullName>
    </submittedName>
</protein>
<proteinExistence type="predicted"/>
<sequence>MPDSPAATMAAEDWSAPIPELVQLGERLATARREQGLSLEDLADRLRLGTEQLTALETGNHRHLPEAVFVVAQAKRVAGALGIDVSQQISDLQNSRLMRLGRNPPARPLLRKIRTPPPPARRSGPPGWLWAVLVLLGGGAVVLAALLGKVPTQPVAGVPSPSASPGQATASGQPAAPAPAPAAPRSAPDQLLLESRQPSWLEVRTATGETLFRGTFTGEKRFPLGGGLRVLAGRPDLVTATAGTLEPQTLGRIDQVVWRSFRATPAAP</sequence>
<dbReference type="PANTHER" id="PTHR34475">
    <property type="match status" value="1"/>
</dbReference>
<dbReference type="SMART" id="SM00530">
    <property type="entry name" value="HTH_XRE"/>
    <property type="match status" value="1"/>
</dbReference>
<dbReference type="CDD" id="cd00093">
    <property type="entry name" value="HTH_XRE"/>
    <property type="match status" value="1"/>
</dbReference>
<organism evidence="4 5">
    <name type="scientific">Cyanobium gracile UHCC 0139</name>
    <dbReference type="NCBI Taxonomy" id="3110308"/>
    <lineage>
        <taxon>Bacteria</taxon>
        <taxon>Bacillati</taxon>
        <taxon>Cyanobacteriota</taxon>
        <taxon>Cyanophyceae</taxon>
        <taxon>Synechococcales</taxon>
        <taxon>Prochlorococcaceae</taxon>
        <taxon>Cyanobium</taxon>
    </lineage>
</organism>
<keyword evidence="5" id="KW-1185">Reference proteome</keyword>
<evidence type="ECO:0000313" key="4">
    <source>
        <dbReference type="EMBL" id="MEA5391073.1"/>
    </source>
</evidence>
<dbReference type="InterPro" id="IPR050400">
    <property type="entry name" value="Bact_Cytoskel_RodZ"/>
</dbReference>